<keyword evidence="2" id="KW-0472">Membrane</keyword>
<feature type="compositionally biased region" description="Low complexity" evidence="1">
    <location>
        <begin position="157"/>
        <end position="186"/>
    </location>
</feature>
<dbReference type="Proteomes" id="UP000248749">
    <property type="component" value="Unassembled WGS sequence"/>
</dbReference>
<feature type="compositionally biased region" description="Basic and acidic residues" evidence="1">
    <location>
        <begin position="1"/>
        <end position="17"/>
    </location>
</feature>
<dbReference type="AlphaFoldDB" id="A0A2W2DNA9"/>
<dbReference type="CDD" id="cd06577">
    <property type="entry name" value="PASTA_pknB"/>
    <property type="match status" value="1"/>
</dbReference>
<proteinExistence type="predicted"/>
<dbReference type="OrthoDB" id="3402335at2"/>
<feature type="domain" description="PASTA" evidence="3">
    <location>
        <begin position="186"/>
        <end position="251"/>
    </location>
</feature>
<evidence type="ECO:0000256" key="1">
    <source>
        <dbReference type="SAM" id="MobiDB-lite"/>
    </source>
</evidence>
<dbReference type="InterPro" id="IPR005543">
    <property type="entry name" value="PASTA_dom"/>
</dbReference>
<reference evidence="4 5" key="1">
    <citation type="submission" date="2018-01" db="EMBL/GenBank/DDBJ databases">
        <title>Draft genome sequence of Salinispora sp. 13K206.</title>
        <authorList>
            <person name="Sahin N."/>
            <person name="Saygin H."/>
            <person name="Ay H."/>
        </authorList>
    </citation>
    <scope>NUCLEOTIDE SEQUENCE [LARGE SCALE GENOMIC DNA]</scope>
    <source>
        <strain evidence="4 5">13K206</strain>
    </source>
</reference>
<keyword evidence="2" id="KW-1133">Transmembrane helix</keyword>
<dbReference type="SMART" id="SM00740">
    <property type="entry name" value="PASTA"/>
    <property type="match status" value="1"/>
</dbReference>
<feature type="region of interest" description="Disordered" evidence="1">
    <location>
        <begin position="1"/>
        <end position="99"/>
    </location>
</feature>
<evidence type="ECO:0000256" key="2">
    <source>
        <dbReference type="SAM" id="Phobius"/>
    </source>
</evidence>
<keyword evidence="5" id="KW-1185">Reference proteome</keyword>
<dbReference type="RefSeq" id="WP_111134473.1">
    <property type="nucleotide sequence ID" value="NZ_POUB01000072.1"/>
</dbReference>
<name>A0A2W2DNA9_9ACTN</name>
<gene>
    <name evidence="4" type="ORF">C1I99_13020</name>
</gene>
<feature type="transmembrane region" description="Helical" evidence="2">
    <location>
        <begin position="117"/>
        <end position="142"/>
    </location>
</feature>
<sequence>MSDDRQEPPAGEYDERSLPLPPSGAAAPGSEPAEETRRLPGPDDRTAGGPPAPGGEPHRPTPADATAPLDRTAPLPPERPGRAAWSGRAEVPPPRWADYREPAGTEWYAEEQSDRRWWLPIFWGVLLLLLLGLLGIGLWLLLESADEVTGPEPSPSPSLISPSPTTPTPTSAAPTTASPSAPATTAAAQVPMPPLVNLPLTTAEAILDRLGLGYRVEYRTSDRPPGTVIRTEPETGDPVGEGEEVTLVVSRAEPSPSGSAVTPSPEPTPTP</sequence>
<feature type="region of interest" description="Disordered" evidence="1">
    <location>
        <begin position="147"/>
        <end position="186"/>
    </location>
</feature>
<dbReference type="EMBL" id="POUB01000072">
    <property type="protein sequence ID" value="PZF98636.1"/>
    <property type="molecule type" value="Genomic_DNA"/>
</dbReference>
<dbReference type="Pfam" id="PF03793">
    <property type="entry name" value="PASTA"/>
    <property type="match status" value="1"/>
</dbReference>
<protein>
    <recommendedName>
        <fullName evidence="3">PASTA domain-containing protein</fullName>
    </recommendedName>
</protein>
<evidence type="ECO:0000313" key="4">
    <source>
        <dbReference type="EMBL" id="PZF98636.1"/>
    </source>
</evidence>
<keyword evidence="2" id="KW-0812">Transmembrane</keyword>
<feature type="region of interest" description="Disordered" evidence="1">
    <location>
        <begin position="218"/>
        <end position="271"/>
    </location>
</feature>
<dbReference type="PROSITE" id="PS51178">
    <property type="entry name" value="PASTA"/>
    <property type="match status" value="1"/>
</dbReference>
<dbReference type="Gene3D" id="3.30.10.20">
    <property type="match status" value="1"/>
</dbReference>
<evidence type="ECO:0000259" key="3">
    <source>
        <dbReference type="PROSITE" id="PS51178"/>
    </source>
</evidence>
<evidence type="ECO:0000313" key="5">
    <source>
        <dbReference type="Proteomes" id="UP000248749"/>
    </source>
</evidence>
<organism evidence="4 5">
    <name type="scientific">Micromonospora deserti</name>
    <dbReference type="NCBI Taxonomy" id="2070366"/>
    <lineage>
        <taxon>Bacteria</taxon>
        <taxon>Bacillati</taxon>
        <taxon>Actinomycetota</taxon>
        <taxon>Actinomycetes</taxon>
        <taxon>Micromonosporales</taxon>
        <taxon>Micromonosporaceae</taxon>
        <taxon>Micromonospora</taxon>
    </lineage>
</organism>
<feature type="compositionally biased region" description="Basic and acidic residues" evidence="1">
    <location>
        <begin position="34"/>
        <end position="46"/>
    </location>
</feature>
<accession>A0A2W2DNA9</accession>
<comment type="caution">
    <text evidence="4">The sequence shown here is derived from an EMBL/GenBank/DDBJ whole genome shotgun (WGS) entry which is preliminary data.</text>
</comment>